<evidence type="ECO:0008006" key="4">
    <source>
        <dbReference type="Google" id="ProtNLM"/>
    </source>
</evidence>
<dbReference type="PATRIC" id="fig|45658.8.peg.3594"/>
<evidence type="ECO:0000313" key="2">
    <source>
        <dbReference type="EMBL" id="ODS04496.1"/>
    </source>
</evidence>
<dbReference type="RefSeq" id="WP_244882218.1">
    <property type="nucleotide sequence ID" value="NZ_CP134278.1"/>
</dbReference>
<dbReference type="SUPFAM" id="SSF49354">
    <property type="entry name" value="PapD-like"/>
    <property type="match status" value="1"/>
</dbReference>
<protein>
    <recommendedName>
        <fullName evidence="4">Pili assembly chaperone N-terminal domain-containing protein</fullName>
    </recommendedName>
</protein>
<gene>
    <name evidence="2" type="ORF">VSF3289_03635</name>
</gene>
<dbReference type="Proteomes" id="UP000095131">
    <property type="component" value="Unassembled WGS sequence"/>
</dbReference>
<comment type="caution">
    <text evidence="2">The sequence shown here is derived from an EMBL/GenBank/DDBJ whole genome shotgun (WGS) entry which is preliminary data.</text>
</comment>
<organism evidence="2 3">
    <name type="scientific">Vibrio scophthalmi</name>
    <dbReference type="NCBI Taxonomy" id="45658"/>
    <lineage>
        <taxon>Bacteria</taxon>
        <taxon>Pseudomonadati</taxon>
        <taxon>Pseudomonadota</taxon>
        <taxon>Gammaproteobacteria</taxon>
        <taxon>Vibrionales</taxon>
        <taxon>Vibrionaceae</taxon>
        <taxon>Vibrio</taxon>
    </lineage>
</organism>
<dbReference type="EMBL" id="MDCJ01000007">
    <property type="protein sequence ID" value="ODS04496.1"/>
    <property type="molecule type" value="Genomic_DNA"/>
</dbReference>
<name>A0A1E3WFD8_9VIBR</name>
<dbReference type="InterPro" id="IPR008962">
    <property type="entry name" value="PapD-like_sf"/>
</dbReference>
<reference evidence="2 3" key="1">
    <citation type="submission" date="2016-08" db="EMBL/GenBank/DDBJ databases">
        <title>Genome sequencing of Vibrio scophthalmi strain FP3289, an isolated from Paralichthys olivaceus.</title>
        <authorList>
            <person name="Han H.-J."/>
        </authorList>
    </citation>
    <scope>NUCLEOTIDE SEQUENCE [LARGE SCALE GENOMIC DNA]</scope>
    <source>
        <strain evidence="2 3">FP3289</strain>
    </source>
</reference>
<feature type="chain" id="PRO_5009139422" description="Pili assembly chaperone N-terminal domain-containing protein" evidence="1">
    <location>
        <begin position="21"/>
        <end position="233"/>
    </location>
</feature>
<sequence>MPIKCFILVLSMFFSISASAITVDKMVVIPNKSDAKSEIKITNPASHPVFLKVTLSELNSENETVEFKTDEFQSWPVYVERNEFLIEPEEEIVIAIQHLAKQLNKASDRDRVIAIDIMPESVIDDGQVGQKMSILIGYRVWMIIAKDGALKGKPSVLKTDDGYVLSNPSDSVAIFNINLCDTEFKKGTECKGSEFVLSGKEKVLNLLEFKNGDANVSIRDPYDRYLIKETIKL</sequence>
<keyword evidence="1" id="KW-0732">Signal</keyword>
<evidence type="ECO:0000313" key="3">
    <source>
        <dbReference type="Proteomes" id="UP000095131"/>
    </source>
</evidence>
<dbReference type="AlphaFoldDB" id="A0A1E3WFD8"/>
<proteinExistence type="predicted"/>
<accession>A0A1E3WFD8</accession>
<feature type="signal peptide" evidence="1">
    <location>
        <begin position="1"/>
        <end position="20"/>
    </location>
</feature>
<evidence type="ECO:0000256" key="1">
    <source>
        <dbReference type="SAM" id="SignalP"/>
    </source>
</evidence>